<organism evidence="2 3">
    <name type="scientific">Trifolium medium</name>
    <dbReference type="NCBI Taxonomy" id="97028"/>
    <lineage>
        <taxon>Eukaryota</taxon>
        <taxon>Viridiplantae</taxon>
        <taxon>Streptophyta</taxon>
        <taxon>Embryophyta</taxon>
        <taxon>Tracheophyta</taxon>
        <taxon>Spermatophyta</taxon>
        <taxon>Magnoliopsida</taxon>
        <taxon>eudicotyledons</taxon>
        <taxon>Gunneridae</taxon>
        <taxon>Pentapetalae</taxon>
        <taxon>rosids</taxon>
        <taxon>fabids</taxon>
        <taxon>Fabales</taxon>
        <taxon>Fabaceae</taxon>
        <taxon>Papilionoideae</taxon>
        <taxon>50 kb inversion clade</taxon>
        <taxon>NPAAA clade</taxon>
        <taxon>Hologalegina</taxon>
        <taxon>IRL clade</taxon>
        <taxon>Trifolieae</taxon>
        <taxon>Trifolium</taxon>
    </lineage>
</organism>
<comment type="caution">
    <text evidence="2">The sequence shown here is derived from an EMBL/GenBank/DDBJ whole genome shotgun (WGS) entry which is preliminary data.</text>
</comment>
<dbReference type="Proteomes" id="UP000265520">
    <property type="component" value="Unassembled WGS sequence"/>
</dbReference>
<feature type="compositionally biased region" description="Low complexity" evidence="1">
    <location>
        <begin position="14"/>
        <end position="28"/>
    </location>
</feature>
<name>A0A392TE08_9FABA</name>
<proteinExistence type="predicted"/>
<evidence type="ECO:0000256" key="1">
    <source>
        <dbReference type="SAM" id="MobiDB-lite"/>
    </source>
</evidence>
<dbReference type="EMBL" id="LXQA010561968">
    <property type="protein sequence ID" value="MCI59359.1"/>
    <property type="molecule type" value="Genomic_DNA"/>
</dbReference>
<keyword evidence="3" id="KW-1185">Reference proteome</keyword>
<reference evidence="2 3" key="1">
    <citation type="journal article" date="2018" name="Front. Plant Sci.">
        <title>Red Clover (Trifolium pratense) and Zigzag Clover (T. medium) - A Picture of Genomic Similarities and Differences.</title>
        <authorList>
            <person name="Dluhosova J."/>
            <person name="Istvanek J."/>
            <person name="Nedelnik J."/>
            <person name="Repkova J."/>
        </authorList>
    </citation>
    <scope>NUCLEOTIDE SEQUENCE [LARGE SCALE GENOMIC DNA]</scope>
    <source>
        <strain evidence="3">cv. 10/8</strain>
        <tissue evidence="2">Leaf</tissue>
    </source>
</reference>
<evidence type="ECO:0000313" key="3">
    <source>
        <dbReference type="Proteomes" id="UP000265520"/>
    </source>
</evidence>
<protein>
    <submittedName>
        <fullName evidence="2">Uncharacterized protein</fullName>
    </submittedName>
</protein>
<feature type="region of interest" description="Disordered" evidence="1">
    <location>
        <begin position="1"/>
        <end position="28"/>
    </location>
</feature>
<sequence>MAPKKAPANKKLKTTASTSKAAPTFDAD</sequence>
<feature type="non-terminal residue" evidence="2">
    <location>
        <position position="28"/>
    </location>
</feature>
<dbReference type="AlphaFoldDB" id="A0A392TE08"/>
<accession>A0A392TE08</accession>
<evidence type="ECO:0000313" key="2">
    <source>
        <dbReference type="EMBL" id="MCI59359.1"/>
    </source>
</evidence>